<dbReference type="GeneID" id="97372227"/>
<dbReference type="OrthoDB" id="4328130at2"/>
<dbReference type="EMBL" id="SIXH01000025">
    <property type="protein sequence ID" value="TBO60779.1"/>
    <property type="molecule type" value="Genomic_DNA"/>
</dbReference>
<sequence>MLSSRLTHRVTGTAIATLMLTAGAVAIASPAAAKANTMTVDRIALDTRNAPVIKAYLTYSCDPGSDVHVTTTATNLDTPDGSAPSIATATLPNDKLICDAARHVERLTLSPQPGAVFQQGDDVKVVATIVNPAGVEYAQDEKIATL</sequence>
<feature type="chain" id="PRO_5039541022" evidence="1">
    <location>
        <begin position="36"/>
        <end position="146"/>
    </location>
</feature>
<comment type="caution">
    <text evidence="2">The sequence shown here is derived from an EMBL/GenBank/DDBJ whole genome shotgun (WGS) entry which is preliminary data.</text>
</comment>
<gene>
    <name evidence="2" type="ORF">EYS09_04570</name>
</gene>
<proteinExistence type="predicted"/>
<protein>
    <submittedName>
        <fullName evidence="2">Uncharacterized protein</fullName>
    </submittedName>
</protein>
<evidence type="ECO:0000313" key="3">
    <source>
        <dbReference type="Proteomes" id="UP000292452"/>
    </source>
</evidence>
<accession>A0A4Q9I1J8</accession>
<organism evidence="2 3">
    <name type="scientific">Streptomyces kasugaensis</name>
    <dbReference type="NCBI Taxonomy" id="1946"/>
    <lineage>
        <taxon>Bacteria</taxon>
        <taxon>Bacillati</taxon>
        <taxon>Actinomycetota</taxon>
        <taxon>Actinomycetes</taxon>
        <taxon>Kitasatosporales</taxon>
        <taxon>Streptomycetaceae</taxon>
        <taxon>Streptomyces</taxon>
    </lineage>
</organism>
<keyword evidence="1" id="KW-0732">Signal</keyword>
<dbReference type="RefSeq" id="WP_052853259.1">
    <property type="nucleotide sequence ID" value="NZ_NDXL01000001.1"/>
</dbReference>
<evidence type="ECO:0000256" key="1">
    <source>
        <dbReference type="SAM" id="SignalP"/>
    </source>
</evidence>
<feature type="signal peptide" evidence="1">
    <location>
        <begin position="1"/>
        <end position="35"/>
    </location>
</feature>
<keyword evidence="3" id="KW-1185">Reference proteome</keyword>
<reference evidence="2 3" key="1">
    <citation type="submission" date="2019-02" db="EMBL/GenBank/DDBJ databases">
        <title>Draft Genome Sequence of Streptomyces sp. AM-2504, identified by 16S rRNA comparative analysis as a Streptomyces Kasugaensis strain.</title>
        <authorList>
            <person name="Napolioni V."/>
            <person name="Giuliodori A.M."/>
            <person name="Spurio R."/>
            <person name="Fabbretti A."/>
        </authorList>
    </citation>
    <scope>NUCLEOTIDE SEQUENCE [LARGE SCALE GENOMIC DNA]</scope>
    <source>
        <strain evidence="2 3">AM-2504</strain>
    </source>
</reference>
<evidence type="ECO:0000313" key="2">
    <source>
        <dbReference type="EMBL" id="TBO60779.1"/>
    </source>
</evidence>
<dbReference type="AlphaFoldDB" id="A0A4Q9I1J8"/>
<dbReference type="Proteomes" id="UP000292452">
    <property type="component" value="Unassembled WGS sequence"/>
</dbReference>
<name>A0A4Q9I1J8_STRKA</name>